<dbReference type="OrthoDB" id="1525231at2"/>
<dbReference type="EMBL" id="FXSZ01000011">
    <property type="protein sequence ID" value="SMO79000.1"/>
    <property type="molecule type" value="Genomic_DNA"/>
</dbReference>
<feature type="transmembrane region" description="Helical" evidence="1">
    <location>
        <begin position="41"/>
        <end position="61"/>
    </location>
</feature>
<keyword evidence="3" id="KW-1185">Reference proteome</keyword>
<keyword evidence="1" id="KW-0812">Transmembrane</keyword>
<proteinExistence type="predicted"/>
<protein>
    <submittedName>
        <fullName evidence="2">Uncharacterized protein</fullName>
    </submittedName>
</protein>
<name>A0A521E743_9SPHI</name>
<evidence type="ECO:0000313" key="2">
    <source>
        <dbReference type="EMBL" id="SMO79000.1"/>
    </source>
</evidence>
<dbReference type="Proteomes" id="UP000315971">
    <property type="component" value="Unassembled WGS sequence"/>
</dbReference>
<evidence type="ECO:0000313" key="3">
    <source>
        <dbReference type="Proteomes" id="UP000315971"/>
    </source>
</evidence>
<dbReference type="AlphaFoldDB" id="A0A521E743"/>
<evidence type="ECO:0000256" key="1">
    <source>
        <dbReference type="SAM" id="Phobius"/>
    </source>
</evidence>
<gene>
    <name evidence="2" type="ORF">SAMN06265350_11132</name>
</gene>
<sequence>MLFILILIIATIAQFFLPWWVIMLVPFLLTLWKGEKGNHSFFAGFVAIFISWLIYSLILHFRTDGILTGKIAEMMMIKSPMLLIFAGSLIGGLAGGIAAITGTYLKQLLLERI</sequence>
<dbReference type="RefSeq" id="WP_142604571.1">
    <property type="nucleotide sequence ID" value="NZ_FXSZ01000011.1"/>
</dbReference>
<feature type="transmembrane region" description="Helical" evidence="1">
    <location>
        <begin position="81"/>
        <end position="105"/>
    </location>
</feature>
<reference evidence="2 3" key="1">
    <citation type="submission" date="2017-05" db="EMBL/GenBank/DDBJ databases">
        <authorList>
            <person name="Varghese N."/>
            <person name="Submissions S."/>
        </authorList>
    </citation>
    <scope>NUCLEOTIDE SEQUENCE [LARGE SCALE GENOMIC DNA]</scope>
    <source>
        <strain evidence="2 3">DSM 21342</strain>
    </source>
</reference>
<feature type="transmembrane region" description="Helical" evidence="1">
    <location>
        <begin position="6"/>
        <end position="29"/>
    </location>
</feature>
<keyword evidence="1" id="KW-0472">Membrane</keyword>
<accession>A0A521E743</accession>
<organism evidence="2 3">
    <name type="scientific">Solitalea koreensis</name>
    <dbReference type="NCBI Taxonomy" id="543615"/>
    <lineage>
        <taxon>Bacteria</taxon>
        <taxon>Pseudomonadati</taxon>
        <taxon>Bacteroidota</taxon>
        <taxon>Sphingobacteriia</taxon>
        <taxon>Sphingobacteriales</taxon>
        <taxon>Sphingobacteriaceae</taxon>
        <taxon>Solitalea</taxon>
    </lineage>
</organism>
<keyword evidence="1" id="KW-1133">Transmembrane helix</keyword>